<dbReference type="Gene3D" id="3.40.50.10540">
    <property type="entry name" value="Crotonobetainyl-coa:carnitine coa-transferase, domain 1"/>
    <property type="match status" value="1"/>
</dbReference>
<comment type="caution">
    <text evidence="3">The sequence shown here is derived from an EMBL/GenBank/DDBJ whole genome shotgun (WGS) entry which is preliminary data.</text>
</comment>
<sequence>MSAILEGIKVLDLTRVIAGPMCTQILADMGATVYKIEKPGEGDDTRRMGPFLKDPSTGQPSNDSALYLAYNRGKQSITVDIASEEGAQIVRDLALRCDVVVENYKVGSLAKYGLDADSLRGLKPELIYCSVTGFGQTGPYAPKPAYDFILQGLAGPMSTCGLPDDQPGGGPMRTSIPMTDMVTGLYATIGILGALMHRQKTGQGQAIDAAMLDATVAFNGHLAVGYLMSGKAPQRVGNTNPIASPSEVFDCADGLIIIAAGNNTQFGQLCTVLGAPHMPADPRFATNMQRIAHRSELQTALQALVRAKPRAQLLEQLSAANVPAGPINNMAQVFADPQTQHRQMVVELPHSSGQTVRLVRSPLNFSASPVTHQAPPRLGEHSLQALRDELGLSEAQVAGLVARGVV</sequence>
<dbReference type="InterPro" id="IPR044855">
    <property type="entry name" value="CoA-Trfase_III_dom3_sf"/>
</dbReference>
<dbReference type="Pfam" id="PF02515">
    <property type="entry name" value="CoA_transf_3"/>
    <property type="match status" value="1"/>
</dbReference>
<feature type="region of interest" description="Disordered" evidence="2">
    <location>
        <begin position="39"/>
        <end position="62"/>
    </location>
</feature>
<organism evidence="3 4">
    <name type="scientific">Limnohabitans planktonicus II-D5</name>
    <dbReference type="NCBI Taxonomy" id="1293045"/>
    <lineage>
        <taxon>Bacteria</taxon>
        <taxon>Pseudomonadati</taxon>
        <taxon>Pseudomonadota</taxon>
        <taxon>Betaproteobacteria</taxon>
        <taxon>Burkholderiales</taxon>
        <taxon>Comamonadaceae</taxon>
        <taxon>Limnohabitans</taxon>
    </lineage>
</organism>
<dbReference type="STRING" id="1293045.H663_11965"/>
<keyword evidence="1 3" id="KW-0808">Transferase</keyword>
<evidence type="ECO:0000313" key="3">
    <source>
        <dbReference type="EMBL" id="PVE41331.1"/>
    </source>
</evidence>
<dbReference type="PANTHER" id="PTHR48207">
    <property type="entry name" value="SUCCINATE--HYDROXYMETHYLGLUTARATE COA-TRANSFERASE"/>
    <property type="match status" value="1"/>
</dbReference>
<dbReference type="InterPro" id="IPR050483">
    <property type="entry name" value="CoA-transferase_III_domain"/>
</dbReference>
<dbReference type="OrthoDB" id="8676383at2"/>
<name>A0A2T7U9M7_9BURK</name>
<dbReference type="InterPro" id="IPR003673">
    <property type="entry name" value="CoA-Trfase_fam_III"/>
</dbReference>
<evidence type="ECO:0000256" key="1">
    <source>
        <dbReference type="ARBA" id="ARBA00022679"/>
    </source>
</evidence>
<evidence type="ECO:0000256" key="2">
    <source>
        <dbReference type="SAM" id="MobiDB-lite"/>
    </source>
</evidence>
<dbReference type="EMBL" id="LFYT02000032">
    <property type="protein sequence ID" value="PVE41331.1"/>
    <property type="molecule type" value="Genomic_DNA"/>
</dbReference>
<dbReference type="Gene3D" id="3.30.1540.10">
    <property type="entry name" value="formyl-coa transferase, domain 3"/>
    <property type="match status" value="1"/>
</dbReference>
<proteinExistence type="predicted"/>
<dbReference type="RefSeq" id="WP_053173286.1">
    <property type="nucleotide sequence ID" value="NZ_LFYT02000032.1"/>
</dbReference>
<accession>A0A2T7U9M7</accession>
<gene>
    <name evidence="3" type="ORF">H663_017785</name>
</gene>
<dbReference type="AlphaFoldDB" id="A0A2T7U9M7"/>
<evidence type="ECO:0000313" key="4">
    <source>
        <dbReference type="Proteomes" id="UP000037507"/>
    </source>
</evidence>
<dbReference type="GO" id="GO:0008410">
    <property type="term" value="F:CoA-transferase activity"/>
    <property type="evidence" value="ECO:0007669"/>
    <property type="project" value="TreeGrafter"/>
</dbReference>
<keyword evidence="4" id="KW-1185">Reference proteome</keyword>
<dbReference type="InterPro" id="IPR023606">
    <property type="entry name" value="CoA-Trfase_III_dom_1_sf"/>
</dbReference>
<reference evidence="3" key="1">
    <citation type="submission" date="2017-04" db="EMBL/GenBank/DDBJ databases">
        <title>Unexpected and diverse lifestyles within the genus Limnohabitans.</title>
        <authorList>
            <person name="Kasalicky V."/>
            <person name="Mehrshad M."/>
            <person name="Andrei S.-A."/>
            <person name="Salcher M."/>
            <person name="Kratochvilova H."/>
            <person name="Simek K."/>
            <person name="Ghai R."/>
        </authorList>
    </citation>
    <scope>NUCLEOTIDE SEQUENCE [LARGE SCALE GENOMIC DNA]</scope>
    <source>
        <strain evidence="3">II-D5</strain>
    </source>
</reference>
<protein>
    <submittedName>
        <fullName evidence="3">CoA transferase</fullName>
    </submittedName>
</protein>
<dbReference type="Proteomes" id="UP000037507">
    <property type="component" value="Unassembled WGS sequence"/>
</dbReference>
<dbReference type="SUPFAM" id="SSF89796">
    <property type="entry name" value="CoA-transferase family III (CaiB/BaiF)"/>
    <property type="match status" value="1"/>
</dbReference>
<dbReference type="PANTHER" id="PTHR48207:SF3">
    <property type="entry name" value="SUCCINATE--HYDROXYMETHYLGLUTARATE COA-TRANSFERASE"/>
    <property type="match status" value="1"/>
</dbReference>